<name>A0ABX8JIA8_9BACT</name>
<evidence type="ECO:0000313" key="3">
    <source>
        <dbReference type="Proteomes" id="UP000683493"/>
    </source>
</evidence>
<keyword evidence="2" id="KW-0540">Nuclease</keyword>
<organism evidence="2 3">
    <name type="scientific">Geomonas diazotrophica</name>
    <dbReference type="NCBI Taxonomy" id="2843197"/>
    <lineage>
        <taxon>Bacteria</taxon>
        <taxon>Pseudomonadati</taxon>
        <taxon>Thermodesulfobacteriota</taxon>
        <taxon>Desulfuromonadia</taxon>
        <taxon>Geobacterales</taxon>
        <taxon>Geobacteraceae</taxon>
        <taxon>Geomonas</taxon>
    </lineage>
</organism>
<keyword evidence="2" id="KW-0378">Hydrolase</keyword>
<dbReference type="Pfam" id="PF13391">
    <property type="entry name" value="HNH_2"/>
    <property type="match status" value="1"/>
</dbReference>
<keyword evidence="2" id="KW-0255">Endonuclease</keyword>
<keyword evidence="3" id="KW-1185">Reference proteome</keyword>
<gene>
    <name evidence="2" type="ORF">KP005_16850</name>
</gene>
<evidence type="ECO:0000259" key="1">
    <source>
        <dbReference type="Pfam" id="PF13391"/>
    </source>
</evidence>
<protein>
    <submittedName>
        <fullName evidence="2">HNH endonuclease</fullName>
    </submittedName>
</protein>
<evidence type="ECO:0000313" key="2">
    <source>
        <dbReference type="EMBL" id="QWV96997.1"/>
    </source>
</evidence>
<dbReference type="EMBL" id="CP076724">
    <property type="protein sequence ID" value="QWV96997.1"/>
    <property type="molecule type" value="Genomic_DNA"/>
</dbReference>
<dbReference type="InterPro" id="IPR003615">
    <property type="entry name" value="HNH_nuc"/>
</dbReference>
<sequence>MAYWWVNQNKTYKQEIPEGYMWSPKYSRREGKKVYNQYYENMRLVDVGDVVFSYYGQRIQHLGLVQHSAISGNKPAEFGEAGANWDDEGWFVPVKWIDLPSPISPLDFFSELKPHLPNKYSPLNHATGKGAELYLTYVPDSLADVLLTKIGTTVANVVKAAEAVGAELGAMQEIDEKVERTIKNDTTISSTEKEALVKARVGQGRFRANVESIQVRCCVTGVTDRRLLRASHIKPWRSCQTNHERLDGYNGLLLAPHIDLLFDGGYLSFSDYGDVLFSTRVGTEEYLRLGLDPFVSRKVELFHPNYLPYLKYHRDNVFLKPLPV</sequence>
<dbReference type="Proteomes" id="UP000683493">
    <property type="component" value="Chromosome"/>
</dbReference>
<dbReference type="GO" id="GO:0004519">
    <property type="term" value="F:endonuclease activity"/>
    <property type="evidence" value="ECO:0007669"/>
    <property type="project" value="UniProtKB-KW"/>
</dbReference>
<feature type="domain" description="HNH nuclease" evidence="1">
    <location>
        <begin position="217"/>
        <end position="269"/>
    </location>
</feature>
<proteinExistence type="predicted"/>
<reference evidence="2 3" key="1">
    <citation type="submission" date="2021-06" db="EMBL/GenBank/DDBJ databases">
        <title>Gemonas diversity in paddy soil.</title>
        <authorList>
            <person name="Liu G."/>
        </authorList>
    </citation>
    <scope>NUCLEOTIDE SEQUENCE [LARGE SCALE GENOMIC DNA]</scope>
    <source>
        <strain evidence="2 3">RG29</strain>
    </source>
</reference>
<accession>A0ABX8JIA8</accession>